<feature type="compositionally biased region" description="Polar residues" evidence="1">
    <location>
        <begin position="311"/>
        <end position="320"/>
    </location>
</feature>
<feature type="transmembrane region" description="Helical" evidence="2">
    <location>
        <begin position="103"/>
        <end position="124"/>
    </location>
</feature>
<feature type="transmembrane region" description="Helical" evidence="2">
    <location>
        <begin position="136"/>
        <end position="153"/>
    </location>
</feature>
<name>A0ABN9RUC7_9DINO</name>
<organism evidence="3 4">
    <name type="scientific">Prorocentrum cordatum</name>
    <dbReference type="NCBI Taxonomy" id="2364126"/>
    <lineage>
        <taxon>Eukaryota</taxon>
        <taxon>Sar</taxon>
        <taxon>Alveolata</taxon>
        <taxon>Dinophyceae</taxon>
        <taxon>Prorocentrales</taxon>
        <taxon>Prorocentraceae</taxon>
        <taxon>Prorocentrum</taxon>
    </lineage>
</organism>
<feature type="transmembrane region" description="Helical" evidence="2">
    <location>
        <begin position="60"/>
        <end position="83"/>
    </location>
</feature>
<feature type="region of interest" description="Disordered" evidence="1">
    <location>
        <begin position="302"/>
        <end position="338"/>
    </location>
</feature>
<keyword evidence="4" id="KW-1185">Reference proteome</keyword>
<evidence type="ECO:0008006" key="5">
    <source>
        <dbReference type="Google" id="ProtNLM"/>
    </source>
</evidence>
<feature type="transmembrane region" description="Helical" evidence="2">
    <location>
        <begin position="231"/>
        <end position="252"/>
    </location>
</feature>
<dbReference type="InterPro" id="IPR010699">
    <property type="entry name" value="DUF1275"/>
</dbReference>
<evidence type="ECO:0000313" key="3">
    <source>
        <dbReference type="EMBL" id="CAK0822021.1"/>
    </source>
</evidence>
<gene>
    <name evidence="3" type="ORF">PCOR1329_LOCUS23143</name>
</gene>
<accession>A0ABN9RUC7</accession>
<keyword evidence="2" id="KW-0472">Membrane</keyword>
<feature type="compositionally biased region" description="Acidic residues" evidence="1">
    <location>
        <begin position="327"/>
        <end position="338"/>
    </location>
</feature>
<dbReference type="PANTHER" id="PTHR37314:SF4">
    <property type="entry name" value="UPF0700 TRANSMEMBRANE PROTEIN YOAK"/>
    <property type="match status" value="1"/>
</dbReference>
<comment type="caution">
    <text evidence="3">The sequence shown here is derived from an EMBL/GenBank/DDBJ whole genome shotgun (WGS) entry which is preliminary data.</text>
</comment>
<dbReference type="EMBL" id="CAUYUJ010007801">
    <property type="protein sequence ID" value="CAK0822021.1"/>
    <property type="molecule type" value="Genomic_DNA"/>
</dbReference>
<evidence type="ECO:0000256" key="1">
    <source>
        <dbReference type="SAM" id="MobiDB-lite"/>
    </source>
</evidence>
<dbReference type="Pfam" id="PF06912">
    <property type="entry name" value="DUF1275"/>
    <property type="match status" value="1"/>
</dbReference>
<keyword evidence="2" id="KW-0812">Transmembrane</keyword>
<proteinExistence type="predicted"/>
<feature type="transmembrane region" description="Helical" evidence="2">
    <location>
        <begin position="258"/>
        <end position="278"/>
    </location>
</feature>
<reference evidence="3" key="1">
    <citation type="submission" date="2023-10" db="EMBL/GenBank/DDBJ databases">
        <authorList>
            <person name="Chen Y."/>
            <person name="Shah S."/>
            <person name="Dougan E. K."/>
            <person name="Thang M."/>
            <person name="Chan C."/>
        </authorList>
    </citation>
    <scope>NUCLEOTIDE SEQUENCE [LARGE SCALE GENOMIC DNA]</scope>
</reference>
<dbReference type="Proteomes" id="UP001189429">
    <property type="component" value="Unassembled WGS sequence"/>
</dbReference>
<protein>
    <recommendedName>
        <fullName evidence="5">DUF1275 domain-containing protein</fullName>
    </recommendedName>
</protein>
<dbReference type="PANTHER" id="PTHR37314">
    <property type="entry name" value="SLR0142 PROTEIN"/>
    <property type="match status" value="1"/>
</dbReference>
<keyword evidence="2" id="KW-1133">Transmembrane helix</keyword>
<sequence length="338" mass="35775">MSGFVMQRSQSMMISDETLGSIGEALDSRHFRAALQERLAVVESVSVDSREKIGVHVSGFTLAICAGMVNAVAFAQFGTYVSHVSGSSTAIGLRQFGDQEGDVPTPALLVLDFVIGSILCGLLIPKATLKLGKAPYSSALMLLALIMATPTLVTGYGILGAHLLALGCGLQNGLCSSWSGNVIRTTHMTGTGTDLGLAAGRILSRFLTKRLSVSNFAPEDWEEHTVDRNKVLLMSLLLAGFIGGAYAGTIMYNVCGLFTLLMPSCLYCGLAVVHALFVRSQKESINKSAALEAQFERQLSGASDGFGRQLSGASRQSRQSKLLGDIKEEEEDTSLAAA</sequence>
<evidence type="ECO:0000313" key="4">
    <source>
        <dbReference type="Proteomes" id="UP001189429"/>
    </source>
</evidence>
<evidence type="ECO:0000256" key="2">
    <source>
        <dbReference type="SAM" id="Phobius"/>
    </source>
</evidence>